<evidence type="ECO:0000259" key="1">
    <source>
        <dbReference type="Pfam" id="PF00535"/>
    </source>
</evidence>
<evidence type="ECO:0000313" key="3">
    <source>
        <dbReference type="Proteomes" id="UP000184604"/>
    </source>
</evidence>
<accession>A0A1L5FBE7</accession>
<evidence type="ECO:0000313" key="2">
    <source>
        <dbReference type="EMBL" id="APM40297.1"/>
    </source>
</evidence>
<dbReference type="Pfam" id="PF00535">
    <property type="entry name" value="Glycos_transf_2"/>
    <property type="match status" value="1"/>
</dbReference>
<sequence length="326" mass="38590">MEKISVSINCITYNHEKYISDAIESFLMQKTNFKYEILIHDDASTDNTVNIIKRYKKKYPDLIKPIFQKENQYSKGIKRIDYRFNVSRAKGKYIAMCEGDDYWTNPYKLQKQVDYMEAHPECSMCFHSSKFVNVDKKSTGKFARIFNSSAIVPMRDILEKSSPGYIPTASRMYRKKLIENPPKWFYDSDVGDFPMSLFLATKGYFYYMDDNMSAYRTGVPNSWTTRTIIGKNNSSKRIKVNQDAIKVLEGFNKSTHNKYSNEVNRAILKREFSILRFQREIKEIKKGKYRQYYNSLSLLSRLKVNLHCFFPSVYYCLIEFNDFIRK</sequence>
<dbReference type="Proteomes" id="UP000184604">
    <property type="component" value="Chromosome"/>
</dbReference>
<dbReference type="InterPro" id="IPR029044">
    <property type="entry name" value="Nucleotide-diphossugar_trans"/>
</dbReference>
<dbReference type="AlphaFoldDB" id="A0A1L5FBE7"/>
<dbReference type="EMBL" id="CP018335">
    <property type="protein sequence ID" value="APM40297.1"/>
    <property type="molecule type" value="Genomic_DNA"/>
</dbReference>
<organism evidence="2 3">
    <name type="scientific">Clostridium kluyveri</name>
    <dbReference type="NCBI Taxonomy" id="1534"/>
    <lineage>
        <taxon>Bacteria</taxon>
        <taxon>Bacillati</taxon>
        <taxon>Bacillota</taxon>
        <taxon>Clostridia</taxon>
        <taxon>Eubacteriales</taxon>
        <taxon>Clostridiaceae</taxon>
        <taxon>Clostridium</taxon>
    </lineage>
</organism>
<dbReference type="OrthoDB" id="199095at2"/>
<feature type="domain" description="Glycosyltransferase 2-like" evidence="1">
    <location>
        <begin position="11"/>
        <end position="179"/>
    </location>
</feature>
<protein>
    <recommendedName>
        <fullName evidence="1">Glycosyltransferase 2-like domain-containing protein</fullName>
    </recommendedName>
</protein>
<dbReference type="SUPFAM" id="SSF53448">
    <property type="entry name" value="Nucleotide-diphospho-sugar transferases"/>
    <property type="match status" value="1"/>
</dbReference>
<reference evidence="2 3" key="1">
    <citation type="submission" date="2016-12" db="EMBL/GenBank/DDBJ databases">
        <title>Complete genome sequence of Clostridium kluyveri JZZ isolated from the pit mud of a Chinese flavor liquor-making factory.</title>
        <authorList>
            <person name="Wang Y."/>
        </authorList>
    </citation>
    <scope>NUCLEOTIDE SEQUENCE [LARGE SCALE GENOMIC DNA]</scope>
    <source>
        <strain evidence="2 3">JZZ</strain>
    </source>
</reference>
<dbReference type="PANTHER" id="PTHR22916:SF3">
    <property type="entry name" value="UDP-GLCNAC:BETAGAL BETA-1,3-N-ACETYLGLUCOSAMINYLTRANSFERASE-LIKE PROTEIN 1"/>
    <property type="match status" value="1"/>
</dbReference>
<dbReference type="RefSeq" id="WP_073539896.1">
    <property type="nucleotide sequence ID" value="NZ_CP018335.1"/>
</dbReference>
<dbReference type="InterPro" id="IPR001173">
    <property type="entry name" value="Glyco_trans_2-like"/>
</dbReference>
<proteinExistence type="predicted"/>
<dbReference type="Gene3D" id="3.90.550.10">
    <property type="entry name" value="Spore Coat Polysaccharide Biosynthesis Protein SpsA, Chain A"/>
    <property type="match status" value="1"/>
</dbReference>
<dbReference type="PANTHER" id="PTHR22916">
    <property type="entry name" value="GLYCOSYLTRANSFERASE"/>
    <property type="match status" value="1"/>
</dbReference>
<gene>
    <name evidence="2" type="ORF">BS101_16920</name>
</gene>
<dbReference type="GO" id="GO:0016758">
    <property type="term" value="F:hexosyltransferase activity"/>
    <property type="evidence" value="ECO:0007669"/>
    <property type="project" value="UniProtKB-ARBA"/>
</dbReference>
<name>A0A1L5FBE7_CLOKL</name>